<dbReference type="EMBL" id="JAUEDM010000008">
    <property type="protein sequence ID" value="KAK3312971.1"/>
    <property type="molecule type" value="Genomic_DNA"/>
</dbReference>
<keyword evidence="3" id="KW-0378">Hydrolase</keyword>
<keyword evidence="7" id="KW-1185">Reference proteome</keyword>
<proteinExistence type="inferred from homology"/>
<dbReference type="Proteomes" id="UP001283341">
    <property type="component" value="Unassembled WGS sequence"/>
</dbReference>
<dbReference type="GO" id="GO:0046872">
    <property type="term" value="F:metal ion binding"/>
    <property type="evidence" value="ECO:0007669"/>
    <property type="project" value="UniProtKB-KW"/>
</dbReference>
<evidence type="ECO:0000256" key="3">
    <source>
        <dbReference type="ARBA" id="ARBA00022801"/>
    </source>
</evidence>
<dbReference type="SUPFAM" id="SSF64167">
    <property type="entry name" value="SurE-like"/>
    <property type="match status" value="1"/>
</dbReference>
<keyword evidence="2" id="KW-0479">Metal-binding</keyword>
<reference evidence="6" key="2">
    <citation type="submission" date="2023-06" db="EMBL/GenBank/DDBJ databases">
        <authorList>
            <consortium name="Lawrence Berkeley National Laboratory"/>
            <person name="Haridas S."/>
            <person name="Hensen N."/>
            <person name="Bonometti L."/>
            <person name="Westerberg I."/>
            <person name="Brannstrom I.O."/>
            <person name="Guillou S."/>
            <person name="Cros-Aarteil S."/>
            <person name="Calhoun S."/>
            <person name="Kuo A."/>
            <person name="Mondo S."/>
            <person name="Pangilinan J."/>
            <person name="Riley R."/>
            <person name="Labutti K."/>
            <person name="Andreopoulos B."/>
            <person name="Lipzen A."/>
            <person name="Chen C."/>
            <person name="Yanf M."/>
            <person name="Daum C."/>
            <person name="Ng V."/>
            <person name="Clum A."/>
            <person name="Steindorff A."/>
            <person name="Ohm R."/>
            <person name="Martin F."/>
            <person name="Silar P."/>
            <person name="Natvig D."/>
            <person name="Lalanne C."/>
            <person name="Gautier V."/>
            <person name="Ament-Velasquez S.L."/>
            <person name="Kruys A."/>
            <person name="Hutchinson M.I."/>
            <person name="Powell A.J."/>
            <person name="Barry K."/>
            <person name="Miller A.N."/>
            <person name="Grigoriev I.V."/>
            <person name="Debuchy R."/>
            <person name="Gladieux P."/>
            <person name="Thoren M.H."/>
            <person name="Johannesson H."/>
        </authorList>
    </citation>
    <scope>NUCLEOTIDE SEQUENCE</scope>
    <source>
        <strain evidence="6">CBS 118394</strain>
    </source>
</reference>
<evidence type="ECO:0000256" key="1">
    <source>
        <dbReference type="ARBA" id="ARBA00011062"/>
    </source>
</evidence>
<evidence type="ECO:0000313" key="7">
    <source>
        <dbReference type="Proteomes" id="UP001283341"/>
    </source>
</evidence>
<evidence type="ECO:0000313" key="6">
    <source>
        <dbReference type="EMBL" id="KAK3312971.1"/>
    </source>
</evidence>
<protein>
    <submittedName>
        <fullName evidence="6">5'/3'-nucleotidase sure</fullName>
    </submittedName>
</protein>
<reference evidence="6" key="1">
    <citation type="journal article" date="2023" name="Mol. Phylogenet. Evol.">
        <title>Genome-scale phylogeny and comparative genomics of the fungal order Sordariales.</title>
        <authorList>
            <person name="Hensen N."/>
            <person name="Bonometti L."/>
            <person name="Westerberg I."/>
            <person name="Brannstrom I.O."/>
            <person name="Guillou S."/>
            <person name="Cros-Aarteil S."/>
            <person name="Calhoun S."/>
            <person name="Haridas S."/>
            <person name="Kuo A."/>
            <person name="Mondo S."/>
            <person name="Pangilinan J."/>
            <person name="Riley R."/>
            <person name="LaButti K."/>
            <person name="Andreopoulos B."/>
            <person name="Lipzen A."/>
            <person name="Chen C."/>
            <person name="Yan M."/>
            <person name="Daum C."/>
            <person name="Ng V."/>
            <person name="Clum A."/>
            <person name="Steindorff A."/>
            <person name="Ohm R.A."/>
            <person name="Martin F."/>
            <person name="Silar P."/>
            <person name="Natvig D.O."/>
            <person name="Lalanne C."/>
            <person name="Gautier V."/>
            <person name="Ament-Velasquez S.L."/>
            <person name="Kruys A."/>
            <person name="Hutchinson M.I."/>
            <person name="Powell A.J."/>
            <person name="Barry K."/>
            <person name="Miller A.N."/>
            <person name="Grigoriev I.V."/>
            <person name="Debuchy R."/>
            <person name="Gladieux P."/>
            <person name="Hiltunen Thoren M."/>
            <person name="Johannesson H."/>
        </authorList>
    </citation>
    <scope>NUCLEOTIDE SEQUENCE</scope>
    <source>
        <strain evidence="6">CBS 118394</strain>
    </source>
</reference>
<feature type="chain" id="PRO_5042271768" evidence="4">
    <location>
        <begin position="19"/>
        <end position="350"/>
    </location>
</feature>
<dbReference type="InterPro" id="IPR002828">
    <property type="entry name" value="SurE-like_Pase/nucleotidase"/>
</dbReference>
<gene>
    <name evidence="6" type="ORF">B0H66DRAFT_578189</name>
</gene>
<sequence>MRSVLLAAGAALLGVAQSLNVLMTNDDGFGTANIRELYKQMSALGHNCYIVASVTDQSDVGGRVEFTTSPKLLVDGEWGIVKAGAPSLGTDPNDSHIWYYNGTPATQVLVALDYVLPTFANFDIPDLVISGPNFGWELGPFLYTISGTVGATYAAIERGIPAIAFASGNDVPIPYYWVNATTTVGLQDPATITARLAASFIQSMIDKAAGSRVLPKGYGITINLPHITSYTSDECTNPPFVLSRMAGNMSTDKAMYDSSTGLFNYESGGVPAMRQCRNGNCSLPGEVDVLTSGCKSSVTVFTLDYDISDNRVCVNITDLTAVTLDEHAEHSGHFGSDFEHHTRCLFVVLK</sequence>
<dbReference type="PANTHER" id="PTHR30457">
    <property type="entry name" value="5'-NUCLEOTIDASE SURE"/>
    <property type="match status" value="1"/>
</dbReference>
<dbReference type="AlphaFoldDB" id="A0AAE0HUJ6"/>
<dbReference type="GO" id="GO:0008252">
    <property type="term" value="F:nucleotidase activity"/>
    <property type="evidence" value="ECO:0007669"/>
    <property type="project" value="InterPro"/>
</dbReference>
<dbReference type="Gene3D" id="3.40.1210.10">
    <property type="entry name" value="Survival protein SurE-like phosphatase/nucleotidase"/>
    <property type="match status" value="1"/>
</dbReference>
<dbReference type="PANTHER" id="PTHR30457:SF0">
    <property type="entry name" value="PHOSPHATASE, PUTATIVE (AFU_ORTHOLOGUE AFUA_4G01070)-RELATED"/>
    <property type="match status" value="1"/>
</dbReference>
<evidence type="ECO:0000256" key="4">
    <source>
        <dbReference type="SAM" id="SignalP"/>
    </source>
</evidence>
<dbReference type="InterPro" id="IPR030048">
    <property type="entry name" value="SurE"/>
</dbReference>
<feature type="domain" description="Survival protein SurE-like phosphatase/nucleotidase" evidence="5">
    <location>
        <begin position="21"/>
        <end position="229"/>
    </location>
</feature>
<name>A0AAE0HUJ6_9PEZI</name>
<accession>A0AAE0HUJ6</accession>
<organism evidence="6 7">
    <name type="scientific">Apodospora peruviana</name>
    <dbReference type="NCBI Taxonomy" id="516989"/>
    <lineage>
        <taxon>Eukaryota</taxon>
        <taxon>Fungi</taxon>
        <taxon>Dikarya</taxon>
        <taxon>Ascomycota</taxon>
        <taxon>Pezizomycotina</taxon>
        <taxon>Sordariomycetes</taxon>
        <taxon>Sordariomycetidae</taxon>
        <taxon>Sordariales</taxon>
        <taxon>Lasiosphaeriaceae</taxon>
        <taxon>Apodospora</taxon>
    </lineage>
</organism>
<comment type="similarity">
    <text evidence="1">Belongs to the SurE nucleotidase family.</text>
</comment>
<keyword evidence="4" id="KW-0732">Signal</keyword>
<dbReference type="InterPro" id="IPR036523">
    <property type="entry name" value="SurE-like_sf"/>
</dbReference>
<feature type="signal peptide" evidence="4">
    <location>
        <begin position="1"/>
        <end position="18"/>
    </location>
</feature>
<dbReference type="Pfam" id="PF01975">
    <property type="entry name" value="SurE"/>
    <property type="match status" value="1"/>
</dbReference>
<evidence type="ECO:0000259" key="5">
    <source>
        <dbReference type="Pfam" id="PF01975"/>
    </source>
</evidence>
<comment type="caution">
    <text evidence="6">The sequence shown here is derived from an EMBL/GenBank/DDBJ whole genome shotgun (WGS) entry which is preliminary data.</text>
</comment>
<evidence type="ECO:0000256" key="2">
    <source>
        <dbReference type="ARBA" id="ARBA00022723"/>
    </source>
</evidence>